<dbReference type="Proteomes" id="UP000745663">
    <property type="component" value="Unassembled WGS sequence"/>
</dbReference>
<comment type="caution">
    <text evidence="1">The sequence shown here is derived from an EMBL/GenBank/DDBJ whole genome shotgun (WGS) entry which is preliminary data.</text>
</comment>
<dbReference type="RefSeq" id="WP_203584688.1">
    <property type="nucleotide sequence ID" value="NZ_JACOPV010000008.1"/>
</dbReference>
<accession>A0ABS2BYT1</accession>
<evidence type="ECO:0000313" key="1">
    <source>
        <dbReference type="EMBL" id="MBM5458754.1"/>
    </source>
</evidence>
<sequence>MLSRQQAQALAYVTPAPYLVAPLTRSPLSLFVSVLYEPVVRVIRPLMIILCGQGFIPKA</sequence>
<reference evidence="1 2" key="1">
    <citation type="submission" date="2020-08" db="EMBL/GenBank/DDBJ databases">
        <title>Description of novel Pseudomonas species.</title>
        <authorList>
            <person name="Duman M."/>
            <person name="Mulet M."/>
            <person name="Altun S."/>
            <person name="Saticioglu I.B."/>
            <person name="Lalucat J."/>
            <person name="Garcia-Valdes E."/>
        </authorList>
    </citation>
    <scope>NUCLEOTIDE SEQUENCE [LARGE SCALE GENOMIC DNA]</scope>
    <source>
        <strain evidence="1 2">P66</strain>
    </source>
</reference>
<name>A0ABS2BYT1_9PSED</name>
<organism evidence="1 2">
    <name type="scientific">Pseudomonas arcuscaelestis</name>
    <dbReference type="NCBI Taxonomy" id="2710591"/>
    <lineage>
        <taxon>Bacteria</taxon>
        <taxon>Pseudomonadati</taxon>
        <taxon>Pseudomonadota</taxon>
        <taxon>Gammaproteobacteria</taxon>
        <taxon>Pseudomonadales</taxon>
        <taxon>Pseudomonadaceae</taxon>
        <taxon>Pseudomonas</taxon>
    </lineage>
</organism>
<gene>
    <name evidence="1" type="ORF">H8F21_14395</name>
</gene>
<evidence type="ECO:0000313" key="2">
    <source>
        <dbReference type="Proteomes" id="UP000745663"/>
    </source>
</evidence>
<protein>
    <submittedName>
        <fullName evidence="1">Uncharacterized protein</fullName>
    </submittedName>
</protein>
<proteinExistence type="predicted"/>
<dbReference type="EMBL" id="JACOPV010000008">
    <property type="protein sequence ID" value="MBM5458754.1"/>
    <property type="molecule type" value="Genomic_DNA"/>
</dbReference>
<keyword evidence="2" id="KW-1185">Reference proteome</keyword>